<evidence type="ECO:0000313" key="2">
    <source>
        <dbReference type="EMBL" id="MBK0392101.1"/>
    </source>
</evidence>
<dbReference type="EMBL" id="JAEDAO010000001">
    <property type="protein sequence ID" value="MBK0392101.1"/>
    <property type="molecule type" value="Genomic_DNA"/>
</dbReference>
<dbReference type="Proteomes" id="UP000617041">
    <property type="component" value="Unassembled WGS sequence"/>
</dbReference>
<reference evidence="2" key="1">
    <citation type="submission" date="2020-12" db="EMBL/GenBank/DDBJ databases">
        <title>Ramlibacter sp. nov., isolated from a freshwater alga, Cryptomonas.</title>
        <authorList>
            <person name="Kim H.M."/>
            <person name="Jeon C.O."/>
        </authorList>
    </citation>
    <scope>NUCLEOTIDE SEQUENCE</scope>
    <source>
        <strain evidence="2">CrO1</strain>
    </source>
</reference>
<name>A0A934PZP7_9BURK</name>
<evidence type="ECO:0000259" key="1">
    <source>
        <dbReference type="Pfam" id="PF13362"/>
    </source>
</evidence>
<proteinExistence type="predicted"/>
<gene>
    <name evidence="2" type="ORF">I8E28_05825</name>
</gene>
<accession>A0A934PZP7</accession>
<evidence type="ECO:0000313" key="3">
    <source>
        <dbReference type="Proteomes" id="UP000617041"/>
    </source>
</evidence>
<protein>
    <recommendedName>
        <fullName evidence="1">Toprim domain-containing protein</fullName>
    </recommendedName>
</protein>
<dbReference type="Pfam" id="PF13362">
    <property type="entry name" value="Toprim_3"/>
    <property type="match status" value="1"/>
</dbReference>
<keyword evidence="3" id="KW-1185">Reference proteome</keyword>
<organism evidence="2 3">
    <name type="scientific">Ramlibacter algicola</name>
    <dbReference type="NCBI Taxonomy" id="2795217"/>
    <lineage>
        <taxon>Bacteria</taxon>
        <taxon>Pseudomonadati</taxon>
        <taxon>Pseudomonadota</taxon>
        <taxon>Betaproteobacteria</taxon>
        <taxon>Burkholderiales</taxon>
        <taxon>Comamonadaceae</taxon>
        <taxon>Ramlibacter</taxon>
    </lineage>
</organism>
<sequence>MTTFVEFARSFGIIIDADPPLGEWRRLPTVDHPRLKNGAVRLMGDYGFAQNHATMSRPALWRGEVSQRPGAVPFDRRAIEDRLAEDRAAAAELAAKIVSRCSRATHPYLARKGFPDTLVNVWVTNGVCLLVVPMYADRGLVGCQLISENGDKRFLRGQQVAGATFTFDSGGPPVLCEGYATGLSCQAALRALRERYRVVVCFSAGNLKRVASHMQPGLVVADNDESGVGQRAAIETGWPYFVPPTPGQDFNDFHQAVSLFECSQALRETIQQLRGRHG</sequence>
<dbReference type="AlphaFoldDB" id="A0A934PZP7"/>
<comment type="caution">
    <text evidence="2">The sequence shown here is derived from an EMBL/GenBank/DDBJ whole genome shotgun (WGS) entry which is preliminary data.</text>
</comment>
<dbReference type="RefSeq" id="WP_200787052.1">
    <property type="nucleotide sequence ID" value="NZ_JAEDAO010000001.1"/>
</dbReference>
<feature type="domain" description="Toprim" evidence="1">
    <location>
        <begin position="174"/>
        <end position="256"/>
    </location>
</feature>
<dbReference type="InterPro" id="IPR006171">
    <property type="entry name" value="TOPRIM_dom"/>
</dbReference>